<dbReference type="PROSITE" id="PS50175">
    <property type="entry name" value="ASP_PROT_RETROV"/>
    <property type="match status" value="1"/>
</dbReference>
<dbReference type="GO" id="GO:0000287">
    <property type="term" value="F:magnesium ion binding"/>
    <property type="evidence" value="ECO:0007669"/>
    <property type="project" value="InterPro"/>
</dbReference>
<keyword evidence="7" id="KW-0175">Coiled coil</keyword>
<dbReference type="InParanoid" id="A0A6P8QSQ9"/>
<dbReference type="Pfam" id="PF00692">
    <property type="entry name" value="dUTPase"/>
    <property type="match status" value="1"/>
</dbReference>
<dbReference type="Pfam" id="PF02023">
    <property type="entry name" value="SCAN"/>
    <property type="match status" value="1"/>
</dbReference>
<evidence type="ECO:0000256" key="8">
    <source>
        <dbReference type="SAM" id="MobiDB-lite"/>
    </source>
</evidence>
<evidence type="ECO:0000259" key="9">
    <source>
        <dbReference type="PROSITE" id="PS50158"/>
    </source>
</evidence>
<dbReference type="Pfam" id="PF00098">
    <property type="entry name" value="zf-CCHC"/>
    <property type="match status" value="1"/>
</dbReference>
<dbReference type="InterPro" id="IPR036875">
    <property type="entry name" value="Znf_CCHC_sf"/>
</dbReference>
<keyword evidence="5" id="KW-0546">Nucleotide metabolism</keyword>
<dbReference type="InterPro" id="IPR021109">
    <property type="entry name" value="Peptidase_aspartic_dom_sf"/>
</dbReference>
<proteinExistence type="inferred from homology"/>
<dbReference type="InterPro" id="IPR001878">
    <property type="entry name" value="Znf_CCHC"/>
</dbReference>
<protein>
    <recommendedName>
        <fullName evidence="3">dUTP diphosphatase</fullName>
        <ecNumber evidence="3">3.6.1.23</ecNumber>
    </recommendedName>
</protein>
<evidence type="ECO:0000259" key="11">
    <source>
        <dbReference type="PROSITE" id="PS50804"/>
    </source>
</evidence>
<comment type="pathway">
    <text evidence="1">Pyrimidine metabolism; dUMP biosynthesis; dUMP from dCTP (dUTP route): step 2/2.</text>
</comment>
<sequence length="963" mass="108111">MGIQFNGGGGEHQIVVPVRHTEGFKEAGPGFQLRIQKNRVPVGQAVRRATGGQGGPRPKGADSPVLSVPIMEQAQILAALAGERQRQAEELKGLLRSSEERWQASQDTMLRQHGELMVTMQEQAKIFAQILQQTTTQPMRPETPSIVSPTMVGANQLTNLNLCKIGPGDAPDDFLASFERIAVAAGWPREQWVVRLLPCLAGESLAAFQTLGPEHADSYLTVKAHILDYLGYTNEHYRQRFRATQMLPSERPKALLQRITKLAEKWLLPCLNDARALFAEVLKEQLLEAVPKNLKLWVKRQNCKTLGQVLEVAEAYIDSQEPVGEGSGGIPGYSLRQSPGDQNKKNPLKDPALPAPRPITQGNQRKCYRCGKIGHTQRMCRERRDFVIKRVTDRADTSKSQVPVWVAGKKIMALLDTGAEQSVISRQMWKQIECPPFRKEGLNEVAVRCVHGDARRYPLTNISLEHNREKYKLPVAVVQSCPFPVILGRDWPGWEKKGRLARPWGNNSLTKSQYSAKCVLGTQVKGGCYSNREGWKRRQSSFTSGRPGWRPTLRWVPLSEKAKVPTQAYSKAAGFDIYAAYEQIVPAKGRATLKTDIQVAPPPGSYIRIGPRSGLAAEHSLDVAAGIIDPDYRGNVGVLLVNHGNSDYQVHPGEKIAQLICERIWFPKLERWEHLKDTSRGEKGFGSSDRRVTNNPQTFVRDSARENLQEELQAITLEHDTRKQVTEEMGNLRQEIAALKNEVQVRTKTQEARWKEELATVHAQWVDEGIKSNTKRSQDNSELLSKLGETLKQEISAQTQRHSHSIEESLDQVKSQLRELESKTSNSQAQQQELQSQFKKIQTSHELWATEGMEPDSLAKQGRNNKSQLEQQAIQLGTVADSVKRVGGSVNNLQEQIQERVEEIAQVLTAITVRVEGLEGSEACQPQVVKNPEPAVLHWPEDFENLCADPRPEEKRFRNRRHK</sequence>
<feature type="coiled-coil region" evidence="7">
    <location>
        <begin position="803"/>
        <end position="837"/>
    </location>
</feature>
<dbReference type="PANTHER" id="PTHR11241">
    <property type="entry name" value="DEOXYURIDINE 5'-TRIPHOSPHATE NUCLEOTIDOHYDROLASE"/>
    <property type="match status" value="1"/>
</dbReference>
<dbReference type="InterPro" id="IPR003309">
    <property type="entry name" value="SCAN_dom"/>
</dbReference>
<dbReference type="SMART" id="SM00343">
    <property type="entry name" value="ZnF_C2HC"/>
    <property type="match status" value="1"/>
</dbReference>
<evidence type="ECO:0000259" key="10">
    <source>
        <dbReference type="PROSITE" id="PS50175"/>
    </source>
</evidence>
<evidence type="ECO:0000313" key="13">
    <source>
        <dbReference type="RefSeq" id="XP_033790598.1"/>
    </source>
</evidence>
<dbReference type="AlphaFoldDB" id="A0A6P8QSQ9"/>
<accession>A0A6P8QSQ9</accession>
<dbReference type="SUPFAM" id="SSF47353">
    <property type="entry name" value="Retrovirus capsid dimerization domain-like"/>
    <property type="match status" value="1"/>
</dbReference>
<dbReference type="PANTHER" id="PTHR11241:SF0">
    <property type="entry name" value="DEOXYURIDINE 5'-TRIPHOSPHATE NUCLEOTIDOHYDROLASE"/>
    <property type="match status" value="1"/>
</dbReference>
<dbReference type="InterPro" id="IPR001995">
    <property type="entry name" value="Peptidase_A2_cat"/>
</dbReference>
<dbReference type="InterPro" id="IPR036157">
    <property type="entry name" value="dUTPase-like_sf"/>
</dbReference>
<keyword evidence="6" id="KW-0479">Metal-binding</keyword>
<keyword evidence="6" id="KW-0863">Zinc-finger</keyword>
<dbReference type="SUPFAM" id="SSF51283">
    <property type="entry name" value="dUTPase-like"/>
    <property type="match status" value="1"/>
</dbReference>
<dbReference type="CDD" id="cd00303">
    <property type="entry name" value="retropepsin_like"/>
    <property type="match status" value="1"/>
</dbReference>
<dbReference type="EC" id="3.6.1.23" evidence="3"/>
<dbReference type="GO" id="GO:0006508">
    <property type="term" value="P:proteolysis"/>
    <property type="evidence" value="ECO:0007669"/>
    <property type="project" value="InterPro"/>
</dbReference>
<dbReference type="NCBIfam" id="TIGR00576">
    <property type="entry name" value="dut"/>
    <property type="match status" value="1"/>
</dbReference>
<dbReference type="Gene3D" id="2.40.70.10">
    <property type="entry name" value="Acid Proteases"/>
    <property type="match status" value="1"/>
</dbReference>
<dbReference type="Pfam" id="PF13650">
    <property type="entry name" value="Asp_protease_2"/>
    <property type="match status" value="1"/>
</dbReference>
<reference evidence="13" key="1">
    <citation type="submission" date="2025-08" db="UniProtKB">
        <authorList>
            <consortium name="RefSeq"/>
        </authorList>
    </citation>
    <scope>IDENTIFICATION</scope>
</reference>
<dbReference type="GO" id="GO:0006226">
    <property type="term" value="P:dUMP biosynthetic process"/>
    <property type="evidence" value="ECO:0007669"/>
    <property type="project" value="UniProtKB-UniPathway"/>
</dbReference>
<dbReference type="PROSITE" id="PS50804">
    <property type="entry name" value="SCAN_BOX"/>
    <property type="match status" value="1"/>
</dbReference>
<feature type="domain" description="CCHC-type" evidence="9">
    <location>
        <begin position="365"/>
        <end position="382"/>
    </location>
</feature>
<dbReference type="UniPathway" id="UPA00610">
    <property type="reaction ID" value="UER00666"/>
</dbReference>
<gene>
    <name evidence="13" type="primary">LOC117355734</name>
</gene>
<dbReference type="OrthoDB" id="9907264at2759"/>
<dbReference type="Gene3D" id="1.10.4020.10">
    <property type="entry name" value="DNA breaking-rejoining enzymes"/>
    <property type="match status" value="1"/>
</dbReference>
<evidence type="ECO:0000256" key="6">
    <source>
        <dbReference type="PROSITE-ProRule" id="PRU00047"/>
    </source>
</evidence>
<dbReference type="GO" id="GO:0003676">
    <property type="term" value="F:nucleic acid binding"/>
    <property type="evidence" value="ECO:0007669"/>
    <property type="project" value="InterPro"/>
</dbReference>
<name>A0A6P8QSQ9_GEOSA</name>
<keyword evidence="4" id="KW-0378">Hydrolase</keyword>
<keyword evidence="6" id="KW-0862">Zinc</keyword>
<evidence type="ECO:0000256" key="3">
    <source>
        <dbReference type="ARBA" id="ARBA00012379"/>
    </source>
</evidence>
<comment type="similarity">
    <text evidence="2">Belongs to the dUTPase family.</text>
</comment>
<evidence type="ECO:0000256" key="2">
    <source>
        <dbReference type="ARBA" id="ARBA00006581"/>
    </source>
</evidence>
<dbReference type="InterPro" id="IPR033704">
    <property type="entry name" value="dUTPase_trimeric"/>
</dbReference>
<evidence type="ECO:0000313" key="12">
    <source>
        <dbReference type="Proteomes" id="UP000515159"/>
    </source>
</evidence>
<dbReference type="PROSITE" id="PS50158">
    <property type="entry name" value="ZF_CCHC"/>
    <property type="match status" value="1"/>
</dbReference>
<feature type="domain" description="Peptidase A2" evidence="10">
    <location>
        <begin position="411"/>
        <end position="491"/>
    </location>
</feature>
<dbReference type="GO" id="GO:0008270">
    <property type="term" value="F:zinc ion binding"/>
    <property type="evidence" value="ECO:0007669"/>
    <property type="project" value="UniProtKB-KW"/>
</dbReference>
<dbReference type="GO" id="GO:0004170">
    <property type="term" value="F:dUTP diphosphatase activity"/>
    <property type="evidence" value="ECO:0007669"/>
    <property type="project" value="UniProtKB-EC"/>
</dbReference>
<organism evidence="12 13">
    <name type="scientific">Geotrypetes seraphini</name>
    <name type="common">Gaboon caecilian</name>
    <name type="synonym">Caecilia seraphini</name>
    <dbReference type="NCBI Taxonomy" id="260995"/>
    <lineage>
        <taxon>Eukaryota</taxon>
        <taxon>Metazoa</taxon>
        <taxon>Chordata</taxon>
        <taxon>Craniata</taxon>
        <taxon>Vertebrata</taxon>
        <taxon>Euteleostomi</taxon>
        <taxon>Amphibia</taxon>
        <taxon>Gymnophiona</taxon>
        <taxon>Geotrypetes</taxon>
    </lineage>
</organism>
<evidence type="ECO:0000256" key="7">
    <source>
        <dbReference type="SAM" id="Coils"/>
    </source>
</evidence>
<keyword evidence="12" id="KW-1185">Reference proteome</keyword>
<feature type="region of interest" description="Disordered" evidence="8">
    <location>
        <begin position="322"/>
        <end position="357"/>
    </location>
</feature>
<dbReference type="GeneID" id="117355734"/>
<dbReference type="GO" id="GO:0004190">
    <property type="term" value="F:aspartic-type endopeptidase activity"/>
    <property type="evidence" value="ECO:0007669"/>
    <property type="project" value="InterPro"/>
</dbReference>
<dbReference type="SUPFAM" id="SSF57756">
    <property type="entry name" value="Retrovirus zinc finger-like domains"/>
    <property type="match status" value="1"/>
</dbReference>
<dbReference type="Proteomes" id="UP000515159">
    <property type="component" value="Chromosome 2"/>
</dbReference>
<dbReference type="SUPFAM" id="SSF50630">
    <property type="entry name" value="Acid proteases"/>
    <property type="match status" value="1"/>
</dbReference>
<evidence type="ECO:0000256" key="5">
    <source>
        <dbReference type="ARBA" id="ARBA00023080"/>
    </source>
</evidence>
<dbReference type="Gene3D" id="2.70.40.10">
    <property type="match status" value="1"/>
</dbReference>
<dbReference type="InterPro" id="IPR038269">
    <property type="entry name" value="SCAN_sf"/>
</dbReference>
<dbReference type="InterPro" id="IPR029054">
    <property type="entry name" value="dUTPase-like"/>
</dbReference>
<feature type="domain" description="SCAN box" evidence="11">
    <location>
        <begin position="238"/>
        <end position="314"/>
    </location>
</feature>
<dbReference type="GO" id="GO:0046081">
    <property type="term" value="P:dUTP catabolic process"/>
    <property type="evidence" value="ECO:0007669"/>
    <property type="project" value="InterPro"/>
</dbReference>
<dbReference type="CDD" id="cd07557">
    <property type="entry name" value="trimeric_dUTPase"/>
    <property type="match status" value="1"/>
</dbReference>
<evidence type="ECO:0000256" key="1">
    <source>
        <dbReference type="ARBA" id="ARBA00005142"/>
    </source>
</evidence>
<evidence type="ECO:0000256" key="4">
    <source>
        <dbReference type="ARBA" id="ARBA00022801"/>
    </source>
</evidence>
<dbReference type="InterPro" id="IPR008181">
    <property type="entry name" value="dUTPase"/>
</dbReference>
<dbReference type="RefSeq" id="XP_033790598.1">
    <property type="nucleotide sequence ID" value="XM_033934707.1"/>
</dbReference>
<dbReference type="KEGG" id="gsh:117355734"/>
<dbReference type="Gene3D" id="4.10.60.10">
    <property type="entry name" value="Zinc finger, CCHC-type"/>
    <property type="match status" value="1"/>
</dbReference>